<evidence type="ECO:0000256" key="1">
    <source>
        <dbReference type="SAM" id="Phobius"/>
    </source>
</evidence>
<evidence type="ECO:0000313" key="2">
    <source>
        <dbReference type="WBParaSite" id="SSTP_0000404800.1"/>
    </source>
</evidence>
<keyword evidence="1" id="KW-0472">Membrane</keyword>
<accession>A0A0K0E3H6</accession>
<keyword evidence="1" id="KW-0812">Transmembrane</keyword>
<proteinExistence type="predicted"/>
<organism evidence="2">
    <name type="scientific">Strongyloides stercoralis</name>
    <name type="common">Threadworm</name>
    <dbReference type="NCBI Taxonomy" id="6248"/>
    <lineage>
        <taxon>Eukaryota</taxon>
        <taxon>Metazoa</taxon>
        <taxon>Ecdysozoa</taxon>
        <taxon>Nematoda</taxon>
        <taxon>Chromadorea</taxon>
        <taxon>Rhabditida</taxon>
        <taxon>Tylenchina</taxon>
        <taxon>Panagrolaimomorpha</taxon>
        <taxon>Strongyloidoidea</taxon>
        <taxon>Strongyloididae</taxon>
        <taxon>Strongyloides</taxon>
    </lineage>
</organism>
<dbReference type="WBParaSite" id="SSTP_0000404800.1">
    <property type="protein sequence ID" value="SSTP_0000404800.1"/>
    <property type="gene ID" value="SSTP_0000404800"/>
</dbReference>
<keyword evidence="1" id="KW-1133">Transmembrane helix</keyword>
<feature type="transmembrane region" description="Helical" evidence="1">
    <location>
        <begin position="36"/>
        <end position="61"/>
    </location>
</feature>
<dbReference type="AlphaFoldDB" id="A0A0K0E3H6"/>
<protein>
    <submittedName>
        <fullName evidence="2">Uncharacterized protein</fullName>
    </submittedName>
</protein>
<sequence length="71" mass="8828">MCEYLLRNATNCKKKKYFKYNIVQFFFETKKNNLKFLYFTFFKGFDIIYLYILLLLTIVIYSSKFDKKFNI</sequence>
<reference evidence="2" key="1">
    <citation type="submission" date="2015-08" db="UniProtKB">
        <authorList>
            <consortium name="WormBaseParasite"/>
        </authorList>
    </citation>
    <scope>IDENTIFICATION</scope>
</reference>
<name>A0A0K0E3H6_STRER</name>